<organism evidence="2 3">
    <name type="scientific">Maioricimonas rarisocia</name>
    <dbReference type="NCBI Taxonomy" id="2528026"/>
    <lineage>
        <taxon>Bacteria</taxon>
        <taxon>Pseudomonadati</taxon>
        <taxon>Planctomycetota</taxon>
        <taxon>Planctomycetia</taxon>
        <taxon>Planctomycetales</taxon>
        <taxon>Planctomycetaceae</taxon>
        <taxon>Maioricimonas</taxon>
    </lineage>
</organism>
<proteinExistence type="predicted"/>
<accession>A0A517ZB30</accession>
<sequence>MIAIELRFRTGRWHATPWGRQVNEGAVEWPPSPWRLMRALLAVWHNKFPDVPADEMQQLLKALTAPPQFHLPAASQGHLRHYMPLGNDKRTKVFDTFVSVGSETPVTIVWPDVELDGPQRELLSRLLRAMSYFGRAESWVEAKLLDTWNGDVNCRPLNGGGVAEEEELVRLLAPAPPDDFRQWRERTLTDMQQKKLEEKKSRQRDKGKSDANVKLTPGEAAALDAALPATLFDALHAETGDLRSAGWNRPPGSRWVDYVRRRDAFAVSPKGRPQSPSRRPTVARYAVAGNVLPLLTDSLFIGERIRTAVMSCSQKHRKEVTGNEDVDAAEVFSGKTPEGTPKIGHVHAHYLPEARQADRRISYVTVFAPDGFNDEDEAALSKLRRVWGDGGHDLQLVLLGVGRPEDFGGLDERKGQSPLLATATEWISRTPLVPTDHLKIRKHEKRDPETHQAAVNRELKRIVRKELTRRAWLAHLADVVTIELRPDTLVGGTRTTWLKFRRVRSKGNGARSTGLGYGFKLTFPEPVQGPIALGYGCHYGLGTFVPST</sequence>
<dbReference type="AlphaFoldDB" id="A0A517ZB30"/>
<feature type="region of interest" description="Disordered" evidence="1">
    <location>
        <begin position="191"/>
        <end position="215"/>
    </location>
</feature>
<dbReference type="Proteomes" id="UP000320496">
    <property type="component" value="Chromosome"/>
</dbReference>
<dbReference type="KEGG" id="mri:Mal4_39850"/>
<gene>
    <name evidence="2" type="ORF">Mal4_39850</name>
</gene>
<feature type="compositionally biased region" description="Basic and acidic residues" evidence="1">
    <location>
        <begin position="191"/>
        <end position="211"/>
    </location>
</feature>
<dbReference type="OrthoDB" id="128883at2"/>
<dbReference type="EMBL" id="CP036275">
    <property type="protein sequence ID" value="QDU39639.1"/>
    <property type="molecule type" value="Genomic_DNA"/>
</dbReference>
<reference evidence="2 3" key="1">
    <citation type="submission" date="2019-02" db="EMBL/GenBank/DDBJ databases">
        <title>Deep-cultivation of Planctomycetes and their phenomic and genomic characterization uncovers novel biology.</title>
        <authorList>
            <person name="Wiegand S."/>
            <person name="Jogler M."/>
            <person name="Boedeker C."/>
            <person name="Pinto D."/>
            <person name="Vollmers J."/>
            <person name="Rivas-Marin E."/>
            <person name="Kohn T."/>
            <person name="Peeters S.H."/>
            <person name="Heuer A."/>
            <person name="Rast P."/>
            <person name="Oberbeckmann S."/>
            <person name="Bunk B."/>
            <person name="Jeske O."/>
            <person name="Meyerdierks A."/>
            <person name="Storesund J.E."/>
            <person name="Kallscheuer N."/>
            <person name="Luecker S."/>
            <person name="Lage O.M."/>
            <person name="Pohl T."/>
            <person name="Merkel B.J."/>
            <person name="Hornburger P."/>
            <person name="Mueller R.-W."/>
            <person name="Bruemmer F."/>
            <person name="Labrenz M."/>
            <person name="Spormann A.M."/>
            <person name="Op den Camp H."/>
            <person name="Overmann J."/>
            <person name="Amann R."/>
            <person name="Jetten M.S.M."/>
            <person name="Mascher T."/>
            <person name="Medema M.H."/>
            <person name="Devos D.P."/>
            <person name="Kaster A.-K."/>
            <person name="Ovreas L."/>
            <person name="Rohde M."/>
            <person name="Galperin M.Y."/>
            <person name="Jogler C."/>
        </authorList>
    </citation>
    <scope>NUCLEOTIDE SEQUENCE [LARGE SCALE GENOMIC DNA]</scope>
    <source>
        <strain evidence="2 3">Mal4</strain>
    </source>
</reference>
<evidence type="ECO:0000256" key="1">
    <source>
        <dbReference type="SAM" id="MobiDB-lite"/>
    </source>
</evidence>
<evidence type="ECO:0000313" key="2">
    <source>
        <dbReference type="EMBL" id="QDU39639.1"/>
    </source>
</evidence>
<dbReference type="RefSeq" id="WP_145370802.1">
    <property type="nucleotide sequence ID" value="NZ_CP036275.1"/>
</dbReference>
<keyword evidence="3" id="KW-1185">Reference proteome</keyword>
<dbReference type="NCBIfam" id="TIGR02165">
    <property type="entry name" value="cas5_6_GSU0054"/>
    <property type="match status" value="1"/>
</dbReference>
<dbReference type="InterPro" id="IPR019089">
    <property type="entry name" value="Cas_GSU0054"/>
</dbReference>
<evidence type="ECO:0000313" key="3">
    <source>
        <dbReference type="Proteomes" id="UP000320496"/>
    </source>
</evidence>
<name>A0A517ZB30_9PLAN</name>
<protein>
    <submittedName>
        <fullName evidence="2">CRISPR-associated protein, family (Cas_GSU0054)</fullName>
    </submittedName>
</protein>